<dbReference type="InterPro" id="IPR017196">
    <property type="entry name" value="ECF_substrate-spec_UCP037395"/>
</dbReference>
<comment type="caution">
    <text evidence="2">The sequence shown here is derived from an EMBL/GenBank/DDBJ whole genome shotgun (WGS) entry which is preliminary data.</text>
</comment>
<dbReference type="Pfam" id="PF07155">
    <property type="entry name" value="ECF-ribofla_trS"/>
    <property type="match status" value="1"/>
</dbReference>
<evidence type="ECO:0008006" key="4">
    <source>
        <dbReference type="Google" id="ProtNLM"/>
    </source>
</evidence>
<keyword evidence="1" id="KW-0472">Membrane</keyword>
<evidence type="ECO:0000256" key="1">
    <source>
        <dbReference type="SAM" id="Phobius"/>
    </source>
</evidence>
<organism evidence="2 3">
    <name type="scientific">Paenibacillus allorhizosphaerae</name>
    <dbReference type="NCBI Taxonomy" id="2849866"/>
    <lineage>
        <taxon>Bacteria</taxon>
        <taxon>Bacillati</taxon>
        <taxon>Bacillota</taxon>
        <taxon>Bacilli</taxon>
        <taxon>Bacillales</taxon>
        <taxon>Paenibacillaceae</taxon>
        <taxon>Paenibacillus</taxon>
    </lineage>
</organism>
<feature type="transmembrane region" description="Helical" evidence="1">
    <location>
        <begin position="192"/>
        <end position="214"/>
    </location>
</feature>
<dbReference type="RefSeq" id="WP_218102405.1">
    <property type="nucleotide sequence ID" value="NZ_CAJVCE010000027.1"/>
</dbReference>
<protein>
    <recommendedName>
        <fullName evidence="4">ECF transporter S component</fullName>
    </recommendedName>
</protein>
<sequence length="233" mass="25681">MARTRLAFVITAVLFLAAMGFTSAVSDDQYLLISIALVIASMLPFFIRFEVKKMQAREIVLIAVMAAIAAVGRVPFAPLPSVQPTSFVIIVSALVFGAESGFMIGAFAALVSNMFLGQGPWTPWQMFAWGMMGWTAGLLNRTGVLSSSRWLLLLFGAVWGMLFGWIMNFWLASGLLSQHDWGAIAALYASSLYFDLAHAGSNVFFLMLFAASWIKILQRFKRKYGLLQPNETL</sequence>
<dbReference type="Proteomes" id="UP000730618">
    <property type="component" value="Unassembled WGS sequence"/>
</dbReference>
<name>A0ABN7TXA2_9BACL</name>
<feature type="transmembrane region" description="Helical" evidence="1">
    <location>
        <begin position="88"/>
        <end position="116"/>
    </location>
</feature>
<reference evidence="2 3" key="1">
    <citation type="submission" date="2021-06" db="EMBL/GenBank/DDBJ databases">
        <authorList>
            <person name="Criscuolo A."/>
        </authorList>
    </citation>
    <scope>NUCLEOTIDE SEQUENCE [LARGE SCALE GENOMIC DNA]</scope>
    <source>
        <strain evidence="3">CIP 111802</strain>
    </source>
</reference>
<keyword evidence="1" id="KW-0812">Transmembrane</keyword>
<dbReference type="InterPro" id="IPR009825">
    <property type="entry name" value="ECF_substrate-spec-like"/>
</dbReference>
<feature type="transmembrane region" description="Helical" evidence="1">
    <location>
        <begin position="150"/>
        <end position="172"/>
    </location>
</feature>
<evidence type="ECO:0000313" key="3">
    <source>
        <dbReference type="Proteomes" id="UP000730618"/>
    </source>
</evidence>
<feature type="transmembrane region" description="Helical" evidence="1">
    <location>
        <begin position="30"/>
        <end position="47"/>
    </location>
</feature>
<keyword evidence="1" id="KW-1133">Transmembrane helix</keyword>
<keyword evidence="3" id="KW-1185">Reference proteome</keyword>
<accession>A0ABN7TXA2</accession>
<feature type="transmembrane region" description="Helical" evidence="1">
    <location>
        <begin position="59"/>
        <end position="76"/>
    </location>
</feature>
<dbReference type="PIRSF" id="PIRSF037395">
    <property type="entry name" value="UCP037395_ABCper"/>
    <property type="match status" value="1"/>
</dbReference>
<evidence type="ECO:0000313" key="2">
    <source>
        <dbReference type="EMBL" id="CAG7655808.1"/>
    </source>
</evidence>
<proteinExistence type="predicted"/>
<dbReference type="EMBL" id="CAJVCE010000027">
    <property type="protein sequence ID" value="CAG7655808.1"/>
    <property type="molecule type" value="Genomic_DNA"/>
</dbReference>
<gene>
    <name evidence="2" type="ORF">PAECIP111802_06214</name>
</gene>